<evidence type="ECO:0008006" key="3">
    <source>
        <dbReference type="Google" id="ProtNLM"/>
    </source>
</evidence>
<sequence>MENQKSMITKRRKMILIAIVVVVVISNTPPMQFFLLENYSYRNADGSFKYTEEPGQALDFKVGEKRWERFKTENSNNPNQTLYRNFRLKPWQFWEWWQYIAHSKRFSLPYLKA</sequence>
<name>A0ABV8PG93_9SPHI</name>
<gene>
    <name evidence="1" type="ORF">ACFOWA_19350</name>
</gene>
<dbReference type="EMBL" id="JBHSBW010000016">
    <property type="protein sequence ID" value="MFC4213357.1"/>
    <property type="molecule type" value="Genomic_DNA"/>
</dbReference>
<protein>
    <recommendedName>
        <fullName evidence="3">DUF4124 domain-containing protein</fullName>
    </recommendedName>
</protein>
<accession>A0ABV8PG93</accession>
<evidence type="ECO:0000313" key="1">
    <source>
        <dbReference type="EMBL" id="MFC4213357.1"/>
    </source>
</evidence>
<evidence type="ECO:0000313" key="2">
    <source>
        <dbReference type="Proteomes" id="UP001595789"/>
    </source>
</evidence>
<proteinExistence type="predicted"/>
<comment type="caution">
    <text evidence="1">The sequence shown here is derived from an EMBL/GenBank/DDBJ whole genome shotgun (WGS) entry which is preliminary data.</text>
</comment>
<reference evidence="2" key="1">
    <citation type="journal article" date="2019" name="Int. J. Syst. Evol. Microbiol.">
        <title>The Global Catalogue of Microorganisms (GCM) 10K type strain sequencing project: providing services to taxonomists for standard genome sequencing and annotation.</title>
        <authorList>
            <consortium name="The Broad Institute Genomics Platform"/>
            <consortium name="The Broad Institute Genome Sequencing Center for Infectious Disease"/>
            <person name="Wu L."/>
            <person name="Ma J."/>
        </authorList>
    </citation>
    <scope>NUCLEOTIDE SEQUENCE [LARGE SCALE GENOMIC DNA]</scope>
    <source>
        <strain evidence="2">CCM 8691</strain>
    </source>
</reference>
<organism evidence="1 2">
    <name type="scientific">Pedobacter lithocola</name>
    <dbReference type="NCBI Taxonomy" id="1908239"/>
    <lineage>
        <taxon>Bacteria</taxon>
        <taxon>Pseudomonadati</taxon>
        <taxon>Bacteroidota</taxon>
        <taxon>Sphingobacteriia</taxon>
        <taxon>Sphingobacteriales</taxon>
        <taxon>Sphingobacteriaceae</taxon>
        <taxon>Pedobacter</taxon>
    </lineage>
</organism>
<dbReference type="RefSeq" id="WP_378988491.1">
    <property type="nucleotide sequence ID" value="NZ_JBHSBW010000016.1"/>
</dbReference>
<dbReference type="Proteomes" id="UP001595789">
    <property type="component" value="Unassembled WGS sequence"/>
</dbReference>
<keyword evidence="2" id="KW-1185">Reference proteome</keyword>